<keyword evidence="3" id="KW-0378">Hydrolase</keyword>
<comment type="caution">
    <text evidence="7">The sequence shown here is derived from an EMBL/GenBank/DDBJ whole genome shotgun (WGS) entry which is preliminary data.</text>
</comment>
<dbReference type="EMBL" id="BMIB01000004">
    <property type="protein sequence ID" value="GGH75790.1"/>
    <property type="molecule type" value="Genomic_DNA"/>
</dbReference>
<protein>
    <submittedName>
        <fullName evidence="7">Arylsulfatase</fullName>
    </submittedName>
</protein>
<dbReference type="GO" id="GO:0046872">
    <property type="term" value="F:metal ion binding"/>
    <property type="evidence" value="ECO:0007669"/>
    <property type="project" value="UniProtKB-KW"/>
</dbReference>
<evidence type="ECO:0000259" key="6">
    <source>
        <dbReference type="Pfam" id="PF00884"/>
    </source>
</evidence>
<evidence type="ECO:0000313" key="8">
    <source>
        <dbReference type="Proteomes" id="UP000627292"/>
    </source>
</evidence>
<gene>
    <name evidence="7" type="ORF">GCM10011379_39720</name>
</gene>
<dbReference type="RefSeq" id="WP_188955606.1">
    <property type="nucleotide sequence ID" value="NZ_BMIB01000004.1"/>
</dbReference>
<dbReference type="PANTHER" id="PTHR42693:SF53">
    <property type="entry name" value="ENDO-4-O-SULFATASE"/>
    <property type="match status" value="1"/>
</dbReference>
<keyword evidence="8" id="KW-1185">Reference proteome</keyword>
<dbReference type="Proteomes" id="UP000627292">
    <property type="component" value="Unassembled WGS sequence"/>
</dbReference>
<feature type="domain" description="Sulfatase N-terminal" evidence="6">
    <location>
        <begin position="29"/>
        <end position="367"/>
    </location>
</feature>
<keyword evidence="4" id="KW-0106">Calcium</keyword>
<dbReference type="InterPro" id="IPR000917">
    <property type="entry name" value="Sulfatase_N"/>
</dbReference>
<evidence type="ECO:0000256" key="3">
    <source>
        <dbReference type="ARBA" id="ARBA00022801"/>
    </source>
</evidence>
<feature type="chain" id="PRO_5036928216" evidence="5">
    <location>
        <begin position="22"/>
        <end position="475"/>
    </location>
</feature>
<organism evidence="7 8">
    <name type="scientific">Filimonas zeae</name>
    <dbReference type="NCBI Taxonomy" id="1737353"/>
    <lineage>
        <taxon>Bacteria</taxon>
        <taxon>Pseudomonadati</taxon>
        <taxon>Bacteroidota</taxon>
        <taxon>Chitinophagia</taxon>
        <taxon>Chitinophagales</taxon>
        <taxon>Chitinophagaceae</taxon>
        <taxon>Filimonas</taxon>
    </lineage>
</organism>
<name>A0A917J3L3_9BACT</name>
<proteinExistence type="inferred from homology"/>
<feature type="signal peptide" evidence="5">
    <location>
        <begin position="1"/>
        <end position="21"/>
    </location>
</feature>
<evidence type="ECO:0000256" key="4">
    <source>
        <dbReference type="ARBA" id="ARBA00022837"/>
    </source>
</evidence>
<dbReference type="SUPFAM" id="SSF53649">
    <property type="entry name" value="Alkaline phosphatase-like"/>
    <property type="match status" value="1"/>
</dbReference>
<dbReference type="PROSITE" id="PS00523">
    <property type="entry name" value="SULFATASE_1"/>
    <property type="match status" value="1"/>
</dbReference>
<dbReference type="GO" id="GO:0004065">
    <property type="term" value="F:arylsulfatase activity"/>
    <property type="evidence" value="ECO:0007669"/>
    <property type="project" value="TreeGrafter"/>
</dbReference>
<dbReference type="AlphaFoldDB" id="A0A917J3L3"/>
<dbReference type="InterPro" id="IPR024607">
    <property type="entry name" value="Sulfatase_CS"/>
</dbReference>
<evidence type="ECO:0000256" key="1">
    <source>
        <dbReference type="ARBA" id="ARBA00008779"/>
    </source>
</evidence>
<reference evidence="7" key="2">
    <citation type="submission" date="2020-09" db="EMBL/GenBank/DDBJ databases">
        <authorList>
            <person name="Sun Q."/>
            <person name="Zhou Y."/>
        </authorList>
    </citation>
    <scope>NUCLEOTIDE SEQUENCE</scope>
    <source>
        <strain evidence="7">CGMCC 1.15290</strain>
    </source>
</reference>
<dbReference type="Gene3D" id="3.30.1120.10">
    <property type="match status" value="1"/>
</dbReference>
<accession>A0A917J3L3</accession>
<sequence>MKRKLLSGLLLGVLIAGQLQAQKKSGDKPNIIFILADDLGYGDVGCYGQQKIQTPHIDALAKGGMQFTDVYAGTSVCAPSRASLLTGMHTGHTPVRGNKGMKPEGQFPLPDSSITIAAVLQKCGYQTGTFGKWGLGFPGSTGEPTQKGVETFYGYNCQTLAHNYYPDHLWSNTTRVELPGNRTSDSVYSGDLIHQHALQFLATQTREKPFFLFLPYTLPHAALYGPHDSIYQYYVKQFGEPDAKPSGKTQHDDYRFEPQPHAAFAAMVTRLDAYVGDIVAQVKKQGLEKNTLIIFTSDNGPHKEGGADPVFFNSSGPFKGIKRDLYEGGIREPFIASWPGVIKAGSRNATPAAFWDMFPTFTELAGAPTGNRTDGVSIVPLFKGKSLPAPHEYFYWEFHESGGRQAVRYGKWKGVKLNVNANDDAPIELYDLEKDKAETQNIAAAHPDIVAKIKAFIQQSHVPDANWPLLASEKK</sequence>
<evidence type="ECO:0000313" key="7">
    <source>
        <dbReference type="EMBL" id="GGH75790.1"/>
    </source>
</evidence>
<dbReference type="InterPro" id="IPR017850">
    <property type="entry name" value="Alkaline_phosphatase_core_sf"/>
</dbReference>
<evidence type="ECO:0000256" key="2">
    <source>
        <dbReference type="ARBA" id="ARBA00022723"/>
    </source>
</evidence>
<keyword evidence="5" id="KW-0732">Signal</keyword>
<dbReference type="CDD" id="cd16145">
    <property type="entry name" value="ARS_like"/>
    <property type="match status" value="1"/>
</dbReference>
<evidence type="ECO:0000256" key="5">
    <source>
        <dbReference type="SAM" id="SignalP"/>
    </source>
</evidence>
<dbReference type="InterPro" id="IPR050738">
    <property type="entry name" value="Sulfatase"/>
</dbReference>
<dbReference type="Gene3D" id="3.40.720.10">
    <property type="entry name" value="Alkaline Phosphatase, subunit A"/>
    <property type="match status" value="1"/>
</dbReference>
<keyword evidence="2" id="KW-0479">Metal-binding</keyword>
<reference evidence="7" key="1">
    <citation type="journal article" date="2014" name="Int. J. Syst. Evol. Microbiol.">
        <title>Complete genome sequence of Corynebacterium casei LMG S-19264T (=DSM 44701T), isolated from a smear-ripened cheese.</title>
        <authorList>
            <consortium name="US DOE Joint Genome Institute (JGI-PGF)"/>
            <person name="Walter F."/>
            <person name="Albersmeier A."/>
            <person name="Kalinowski J."/>
            <person name="Ruckert C."/>
        </authorList>
    </citation>
    <scope>NUCLEOTIDE SEQUENCE</scope>
    <source>
        <strain evidence="7">CGMCC 1.15290</strain>
    </source>
</reference>
<comment type="similarity">
    <text evidence="1">Belongs to the sulfatase family.</text>
</comment>
<dbReference type="PANTHER" id="PTHR42693">
    <property type="entry name" value="ARYLSULFATASE FAMILY MEMBER"/>
    <property type="match status" value="1"/>
</dbReference>
<dbReference type="Pfam" id="PF00884">
    <property type="entry name" value="Sulfatase"/>
    <property type="match status" value="1"/>
</dbReference>